<dbReference type="SUPFAM" id="SSF52540">
    <property type="entry name" value="P-loop containing nucleoside triphosphate hydrolases"/>
    <property type="match status" value="1"/>
</dbReference>
<dbReference type="CDD" id="cd01135">
    <property type="entry name" value="V_A-ATPase_B"/>
    <property type="match status" value="1"/>
</dbReference>
<dbReference type="GO" id="GO:0046933">
    <property type="term" value="F:proton-transporting ATP synthase activity, rotational mechanism"/>
    <property type="evidence" value="ECO:0007669"/>
    <property type="project" value="UniProtKB-UniRule"/>
</dbReference>
<dbReference type="Pfam" id="PF22919">
    <property type="entry name" value="ATP-synt_VA_C"/>
    <property type="match status" value="1"/>
</dbReference>
<dbReference type="Proteomes" id="UP000502699">
    <property type="component" value="Chromosome"/>
</dbReference>
<keyword evidence="10" id="KW-1185">Reference proteome</keyword>
<name>A0A6G7VBU8_9GAMM</name>
<comment type="function">
    <text evidence="4 5">Produces ATP from ADP in the presence of a proton gradient across the membrane. The V-type beta chain is a regulatory subunit.</text>
</comment>
<dbReference type="InterPro" id="IPR055190">
    <property type="entry name" value="ATP-synt_VA_C"/>
</dbReference>
<proteinExistence type="inferred from homology"/>
<keyword evidence="2 5" id="KW-0406">Ion transport</keyword>
<dbReference type="PROSITE" id="PS00152">
    <property type="entry name" value="ATPASE_ALPHA_BETA"/>
    <property type="match status" value="1"/>
</dbReference>
<dbReference type="InterPro" id="IPR027417">
    <property type="entry name" value="P-loop_NTPase"/>
</dbReference>
<feature type="domain" description="ATPase F1/V1/A1 complex alpha/beta subunit N-terminal" evidence="7">
    <location>
        <begin position="13"/>
        <end position="69"/>
    </location>
</feature>
<keyword evidence="5" id="KW-0375">Hydrogen ion transport</keyword>
<protein>
    <recommendedName>
        <fullName evidence="5">V-type ATP synthase beta chain</fullName>
    </recommendedName>
    <alternativeName>
        <fullName evidence="5">V-ATPase subunit B</fullName>
    </alternativeName>
</protein>
<sequence>MSIKEYRTATEARGGLLVVRDVPGIAFSDRVQIKDHKGRVRSGQVIRASDQEVLILVFEGTDDLDLEHTWVRFLDEPVELALSPEILGREFNGLGVPRDGRPPICSTLRRPVSGSAINPAARTYPREFIQTGISTIDGLNSLVRGQKLPIFSGSGLPHNRLAAQIVRQAKLIDESASFSIVFAALGVSYADAKFFRDEFADSGVLRNVVMFVNLADDPPVERLILPRTALTAAEYLAYDLDRHVLVILTDMTNYAEALREVSTAKGDVPARKGYPGYLYSDLAEIYERCGRIHERHGSITMMPVVSMPSDDITHPIPDLTGYITEGQIVLSRELHNQGIYPPVNVLPSLSRLMKDGIGQDFTREDHPRTAAQLYALYARAQETRNLASIIGADELSERDRLYLEFADAFDQRFVSQGEDEERSIEGTLDLAWELMSIFPRDMLTRVKEDDLAKYYKGQ</sequence>
<dbReference type="PANTHER" id="PTHR43389">
    <property type="entry name" value="V-TYPE PROTON ATPASE SUBUNIT B"/>
    <property type="match status" value="1"/>
</dbReference>
<dbReference type="CDD" id="cd18112">
    <property type="entry name" value="ATP-synt_V_A-type_beta_C"/>
    <property type="match status" value="1"/>
</dbReference>
<dbReference type="NCBIfam" id="NF003235">
    <property type="entry name" value="PRK04196.1"/>
    <property type="match status" value="1"/>
</dbReference>
<dbReference type="GO" id="GO:0005524">
    <property type="term" value="F:ATP binding"/>
    <property type="evidence" value="ECO:0007669"/>
    <property type="project" value="UniProtKB-UniRule"/>
</dbReference>
<evidence type="ECO:0000256" key="2">
    <source>
        <dbReference type="ARBA" id="ARBA00023065"/>
    </source>
</evidence>
<evidence type="ECO:0000313" key="10">
    <source>
        <dbReference type="Proteomes" id="UP000502699"/>
    </source>
</evidence>
<dbReference type="KEGG" id="cjap:GWK36_04595"/>
<dbReference type="Gene3D" id="3.40.50.12240">
    <property type="match status" value="1"/>
</dbReference>
<dbReference type="InterPro" id="IPR000194">
    <property type="entry name" value="ATPase_F1/V1/A1_a/bsu_nucl-bd"/>
</dbReference>
<evidence type="ECO:0000256" key="3">
    <source>
        <dbReference type="ARBA" id="ARBA00024342"/>
    </source>
</evidence>
<dbReference type="RefSeq" id="WP_166270147.1">
    <property type="nucleotide sequence ID" value="NZ_CP048029.1"/>
</dbReference>
<keyword evidence="1 5" id="KW-0813">Transport</keyword>
<evidence type="ECO:0000313" key="9">
    <source>
        <dbReference type="EMBL" id="QIK37380.1"/>
    </source>
</evidence>
<evidence type="ECO:0000256" key="4">
    <source>
        <dbReference type="ARBA" id="ARBA00059599"/>
    </source>
</evidence>
<evidence type="ECO:0000259" key="6">
    <source>
        <dbReference type="Pfam" id="PF00006"/>
    </source>
</evidence>
<dbReference type="Pfam" id="PF00006">
    <property type="entry name" value="ATP-synt_ab"/>
    <property type="match status" value="1"/>
</dbReference>
<dbReference type="GO" id="GO:0042777">
    <property type="term" value="P:proton motive force-driven plasma membrane ATP synthesis"/>
    <property type="evidence" value="ECO:0007669"/>
    <property type="project" value="UniProtKB-UniRule"/>
</dbReference>
<gene>
    <name evidence="5" type="primary">atpB</name>
    <name evidence="9" type="ORF">GWK36_04595</name>
</gene>
<dbReference type="Pfam" id="PF02874">
    <property type="entry name" value="ATP-synt_ab_N"/>
    <property type="match status" value="1"/>
</dbReference>
<comment type="similarity">
    <text evidence="3">Belongs to the ATPase alpha/beta chains family. T3SS ATPase subfamily.</text>
</comment>
<accession>A0A6G7VBU8</accession>
<evidence type="ECO:0000256" key="1">
    <source>
        <dbReference type="ARBA" id="ARBA00022448"/>
    </source>
</evidence>
<organism evidence="9 10">
    <name type="scientific">Caldichromatium japonicum</name>
    <dbReference type="NCBI Taxonomy" id="2699430"/>
    <lineage>
        <taxon>Bacteria</taxon>
        <taxon>Pseudomonadati</taxon>
        <taxon>Pseudomonadota</taxon>
        <taxon>Gammaproteobacteria</taxon>
        <taxon>Chromatiales</taxon>
        <taxon>Chromatiaceae</taxon>
        <taxon>Caldichromatium</taxon>
    </lineage>
</organism>
<feature type="domain" description="ATPase F1/V1/A1 complex alpha/beta subunit nucleotide-binding" evidence="6">
    <location>
        <begin position="132"/>
        <end position="350"/>
    </location>
</feature>
<reference evidence="10" key="1">
    <citation type="submission" date="2020-01" db="EMBL/GenBank/DDBJ databases">
        <title>Caldichromatium gen. nov., sp. nov., a thermophilic purple sulfur bacterium member of the family Chromatiaceae isolated from Nakabusa hot spring, Japan.</title>
        <authorList>
            <person name="Saini M.K."/>
            <person name="Hanada S."/>
            <person name="Tank M."/>
        </authorList>
    </citation>
    <scope>NUCLEOTIDE SEQUENCE [LARGE SCALE GENOMIC DNA]</scope>
    <source>
        <strain evidence="10">No.7</strain>
    </source>
</reference>
<dbReference type="PANTHER" id="PTHR43389:SF4">
    <property type="entry name" value="V-TYPE PROTON ATPASE SUBUNIT B"/>
    <property type="match status" value="1"/>
</dbReference>
<feature type="domain" description="ATP synthase A/B type C-terminal" evidence="8">
    <location>
        <begin position="355"/>
        <end position="455"/>
    </location>
</feature>
<dbReference type="CDD" id="cd18118">
    <property type="entry name" value="ATP-synt_V_A-type_beta_N"/>
    <property type="match status" value="1"/>
</dbReference>
<evidence type="ECO:0000259" key="7">
    <source>
        <dbReference type="Pfam" id="PF02874"/>
    </source>
</evidence>
<dbReference type="InterPro" id="IPR020003">
    <property type="entry name" value="ATPase_a/bsu_AS"/>
</dbReference>
<dbReference type="InterPro" id="IPR004100">
    <property type="entry name" value="ATPase_F1/V1/A1_a/bsu_N"/>
</dbReference>
<dbReference type="AlphaFoldDB" id="A0A6G7VBU8"/>
<evidence type="ECO:0000259" key="8">
    <source>
        <dbReference type="Pfam" id="PF22919"/>
    </source>
</evidence>
<keyword evidence="5" id="KW-0066">ATP synthesis</keyword>
<dbReference type="InterPro" id="IPR022879">
    <property type="entry name" value="V-ATPase_su_B/beta"/>
</dbReference>
<evidence type="ECO:0000256" key="5">
    <source>
        <dbReference type="HAMAP-Rule" id="MF_00310"/>
    </source>
</evidence>
<dbReference type="SUPFAM" id="SSF47917">
    <property type="entry name" value="C-terminal domain of alpha and beta subunits of F1 ATP synthase"/>
    <property type="match status" value="1"/>
</dbReference>
<dbReference type="EMBL" id="CP048029">
    <property type="protein sequence ID" value="QIK37380.1"/>
    <property type="molecule type" value="Genomic_DNA"/>
</dbReference>
<dbReference type="HAMAP" id="MF_00310">
    <property type="entry name" value="ATP_synth_B_arch"/>
    <property type="match status" value="1"/>
</dbReference>